<keyword evidence="3" id="KW-1185">Reference proteome</keyword>
<dbReference type="Gene3D" id="1.10.10.10">
    <property type="entry name" value="Winged helix-like DNA-binding domain superfamily/Winged helix DNA-binding domain"/>
    <property type="match status" value="1"/>
</dbReference>
<dbReference type="SMART" id="SM00421">
    <property type="entry name" value="HTH_LUXR"/>
    <property type="match status" value="1"/>
</dbReference>
<dbReference type="InterPro" id="IPR036388">
    <property type="entry name" value="WH-like_DNA-bd_sf"/>
</dbReference>
<gene>
    <name evidence="2" type="ORF">PZA18_12905</name>
</gene>
<dbReference type="SUPFAM" id="SSF46894">
    <property type="entry name" value="C-terminal effector domain of the bipartite response regulators"/>
    <property type="match status" value="1"/>
</dbReference>
<dbReference type="RefSeq" id="WP_284101259.1">
    <property type="nucleotide sequence ID" value="NZ_JARRAF010000013.1"/>
</dbReference>
<name>A0ABT7E208_9NEIS</name>
<dbReference type="EMBL" id="JARRAF010000013">
    <property type="protein sequence ID" value="MDK2124947.1"/>
    <property type="molecule type" value="Genomic_DNA"/>
</dbReference>
<organism evidence="2 3">
    <name type="scientific">Parachitinimonas caeni</name>
    <dbReference type="NCBI Taxonomy" id="3031301"/>
    <lineage>
        <taxon>Bacteria</taxon>
        <taxon>Pseudomonadati</taxon>
        <taxon>Pseudomonadota</taxon>
        <taxon>Betaproteobacteria</taxon>
        <taxon>Neisseriales</taxon>
        <taxon>Chitinibacteraceae</taxon>
        <taxon>Parachitinimonas</taxon>
    </lineage>
</organism>
<dbReference type="InterPro" id="IPR016032">
    <property type="entry name" value="Sig_transdc_resp-reg_C-effctor"/>
</dbReference>
<dbReference type="Proteomes" id="UP001172778">
    <property type="component" value="Unassembled WGS sequence"/>
</dbReference>
<evidence type="ECO:0000259" key="1">
    <source>
        <dbReference type="SMART" id="SM00421"/>
    </source>
</evidence>
<accession>A0ABT7E208</accession>
<evidence type="ECO:0000313" key="2">
    <source>
        <dbReference type="EMBL" id="MDK2124947.1"/>
    </source>
</evidence>
<proteinExistence type="predicted"/>
<dbReference type="InterPro" id="IPR000014">
    <property type="entry name" value="PAS"/>
</dbReference>
<feature type="domain" description="HTH luxR-type" evidence="1">
    <location>
        <begin position="173"/>
        <end position="230"/>
    </location>
</feature>
<reference evidence="2" key="1">
    <citation type="submission" date="2023-03" db="EMBL/GenBank/DDBJ databases">
        <title>Chitinimonas shenzhenensis gen. nov., sp. nov., a novel member of family Burkholderiaceae isolated from activated sludge collected in Shen Zhen, China.</title>
        <authorList>
            <person name="Wang X."/>
        </authorList>
    </citation>
    <scope>NUCLEOTIDE SEQUENCE</scope>
    <source>
        <strain evidence="2">DQS-5</strain>
    </source>
</reference>
<dbReference type="Pfam" id="PF00196">
    <property type="entry name" value="GerE"/>
    <property type="match status" value="1"/>
</dbReference>
<dbReference type="InterPro" id="IPR000792">
    <property type="entry name" value="Tscrpt_reg_LuxR_C"/>
</dbReference>
<comment type="caution">
    <text evidence="2">The sequence shown here is derived from an EMBL/GenBank/DDBJ whole genome shotgun (WGS) entry which is preliminary data.</text>
</comment>
<sequence>MMQELSEVVISHNPDRRRRSRVLPEDFRHAMQISTDGVERIGVAMIQALATKADATAAVVDQMRMPVLVIDQDAKILWGNRAARSLLGNNDGLADHAGELVLTRASADLLTDTLARLSQPRMLRVSRLSCRAEYLLRLSPLGATDGRLAGLAMVAIDDLADLPAPDVGALVELYDLTPAQCRLASALLQGHTLAACAETMGISHSTVKAHLRELFIKTSTNRQADLVRLLGRVAMWAR</sequence>
<protein>
    <submittedName>
        <fullName evidence="2">LuxR C-terminal-related transcriptional regulator</fullName>
    </submittedName>
</protein>
<dbReference type="Pfam" id="PF13188">
    <property type="entry name" value="PAS_8"/>
    <property type="match status" value="1"/>
</dbReference>
<evidence type="ECO:0000313" key="3">
    <source>
        <dbReference type="Proteomes" id="UP001172778"/>
    </source>
</evidence>
<dbReference type="Gene3D" id="3.30.450.20">
    <property type="entry name" value="PAS domain"/>
    <property type="match status" value="1"/>
</dbReference>